<proteinExistence type="predicted"/>
<dbReference type="Proteomes" id="UP000799439">
    <property type="component" value="Unassembled WGS sequence"/>
</dbReference>
<dbReference type="InterPro" id="IPR029178">
    <property type="entry name" value="Ecm11_C"/>
</dbReference>
<gene>
    <name evidence="3" type="ORF">K461DRAFT_266355</name>
</gene>
<accession>A0A9P4J4Q3</accession>
<dbReference type="OrthoDB" id="5346740at2759"/>
<dbReference type="AlphaFoldDB" id="A0A9P4J4Q3"/>
<feature type="compositionally biased region" description="Polar residues" evidence="1">
    <location>
        <begin position="169"/>
        <end position="191"/>
    </location>
</feature>
<feature type="compositionally biased region" description="Low complexity" evidence="1">
    <location>
        <begin position="15"/>
        <end position="27"/>
    </location>
</feature>
<keyword evidence="4" id="KW-1185">Reference proteome</keyword>
<feature type="compositionally biased region" description="Basic and acidic residues" evidence="1">
    <location>
        <begin position="75"/>
        <end position="94"/>
    </location>
</feature>
<evidence type="ECO:0000256" key="1">
    <source>
        <dbReference type="SAM" id="MobiDB-lite"/>
    </source>
</evidence>
<comment type="caution">
    <text evidence="3">The sequence shown here is derived from an EMBL/GenBank/DDBJ whole genome shotgun (WGS) entry which is preliminary data.</text>
</comment>
<evidence type="ECO:0000259" key="2">
    <source>
        <dbReference type="Pfam" id="PF15463"/>
    </source>
</evidence>
<feature type="compositionally biased region" description="Polar residues" evidence="1">
    <location>
        <begin position="44"/>
        <end position="57"/>
    </location>
</feature>
<dbReference type="Pfam" id="PF15463">
    <property type="entry name" value="ECM11"/>
    <property type="match status" value="1"/>
</dbReference>
<feature type="compositionally biased region" description="Polar residues" evidence="1">
    <location>
        <begin position="122"/>
        <end position="132"/>
    </location>
</feature>
<protein>
    <recommendedName>
        <fullName evidence="2">Extracellular mutant protein 11 C-terminal domain-containing protein</fullName>
    </recommendedName>
</protein>
<feature type="region of interest" description="Disordered" evidence="1">
    <location>
        <begin position="311"/>
        <end position="331"/>
    </location>
</feature>
<feature type="compositionally biased region" description="Basic and acidic residues" evidence="1">
    <location>
        <begin position="192"/>
        <end position="203"/>
    </location>
</feature>
<feature type="domain" description="Extracellular mutant protein 11 C-terminal" evidence="2">
    <location>
        <begin position="331"/>
        <end position="460"/>
    </location>
</feature>
<feature type="compositionally biased region" description="Basic and acidic residues" evidence="1">
    <location>
        <begin position="142"/>
        <end position="164"/>
    </location>
</feature>
<feature type="region of interest" description="Disordered" evidence="1">
    <location>
        <begin position="1"/>
        <end position="238"/>
    </location>
</feature>
<reference evidence="3" key="1">
    <citation type="journal article" date="2020" name="Stud. Mycol.">
        <title>101 Dothideomycetes genomes: a test case for predicting lifestyles and emergence of pathogens.</title>
        <authorList>
            <person name="Haridas S."/>
            <person name="Albert R."/>
            <person name="Binder M."/>
            <person name="Bloem J."/>
            <person name="Labutti K."/>
            <person name="Salamov A."/>
            <person name="Andreopoulos B."/>
            <person name="Baker S."/>
            <person name="Barry K."/>
            <person name="Bills G."/>
            <person name="Bluhm B."/>
            <person name="Cannon C."/>
            <person name="Castanera R."/>
            <person name="Culley D."/>
            <person name="Daum C."/>
            <person name="Ezra D."/>
            <person name="Gonzalez J."/>
            <person name="Henrissat B."/>
            <person name="Kuo A."/>
            <person name="Liang C."/>
            <person name="Lipzen A."/>
            <person name="Lutzoni F."/>
            <person name="Magnuson J."/>
            <person name="Mondo S."/>
            <person name="Nolan M."/>
            <person name="Ohm R."/>
            <person name="Pangilinan J."/>
            <person name="Park H.-J."/>
            <person name="Ramirez L."/>
            <person name="Alfaro M."/>
            <person name="Sun H."/>
            <person name="Tritt A."/>
            <person name="Yoshinaga Y."/>
            <person name="Zwiers L.-H."/>
            <person name="Turgeon B."/>
            <person name="Goodwin S."/>
            <person name="Spatafora J."/>
            <person name="Crous P."/>
            <person name="Grigoriev I."/>
        </authorList>
    </citation>
    <scope>NUCLEOTIDE SEQUENCE</scope>
    <source>
        <strain evidence="3">CBS 260.36</strain>
    </source>
</reference>
<dbReference type="EMBL" id="ML996083">
    <property type="protein sequence ID" value="KAF2155026.1"/>
    <property type="molecule type" value="Genomic_DNA"/>
</dbReference>
<feature type="compositionally biased region" description="Low complexity" evidence="1">
    <location>
        <begin position="219"/>
        <end position="238"/>
    </location>
</feature>
<organism evidence="3 4">
    <name type="scientific">Myriangium duriaei CBS 260.36</name>
    <dbReference type="NCBI Taxonomy" id="1168546"/>
    <lineage>
        <taxon>Eukaryota</taxon>
        <taxon>Fungi</taxon>
        <taxon>Dikarya</taxon>
        <taxon>Ascomycota</taxon>
        <taxon>Pezizomycotina</taxon>
        <taxon>Dothideomycetes</taxon>
        <taxon>Dothideomycetidae</taxon>
        <taxon>Myriangiales</taxon>
        <taxon>Myriangiaceae</taxon>
        <taxon>Myriangium</taxon>
    </lineage>
</organism>
<sequence length="474" mass="52327">MPLNGMRNFVESRTKPQQPEPSKQPKQALTKDRARELGFYLDPNQPTEKTVNPSKKVSLQPVHRTFSPSLSAGDSSRDDAPRADHNAFDTDASLHDGLSSCNDEDTVEVLQEMSAPEHRSRFSPSMHDNTTNNPPPSTQLRVPHDRPIHKNKELSPFELRDLARGRRPTPSSYPETTTDGSQGANDQPASRSSREVDDLREWRTAYPAPAPRPVTNDISSARATAASSTAAASSMPAARGGPRLTIVREPLVVRETVIAEPTPIGSRVQDSSADRPKTSRGLQTQHINTVVETPEGVGLQLPIHQIAKSSTLGEVSDPESSPSPPDTDVLDYTPEQLSAMRYSELRSEEVDAPHSLPMGPIHSDTDLAVRLTQALHSSDAAQQRALLESLSLHSWEDAGDWFVARLADIIKRSVELRKDKRRLALELENEIESRHDLIHEKRQVLEENLKGLREAGGRVLEVGTPMKKKKARKA</sequence>
<name>A0A9P4J4Q3_9PEZI</name>
<evidence type="ECO:0000313" key="4">
    <source>
        <dbReference type="Proteomes" id="UP000799439"/>
    </source>
</evidence>
<evidence type="ECO:0000313" key="3">
    <source>
        <dbReference type="EMBL" id="KAF2155026.1"/>
    </source>
</evidence>